<protein>
    <submittedName>
        <fullName evidence="1">Uncharacterized protein</fullName>
    </submittedName>
</protein>
<dbReference type="EMBL" id="ACJX03000001">
    <property type="protein sequence ID" value="KRT34347.1"/>
    <property type="molecule type" value="Genomic_DNA"/>
</dbReference>
<sequence length="160" mass="18785">MDVGDVFIWEQYPYSIEETKRRWFIYLGEYKDNPDPFDDTSSVMIIAPTTTTQTQYYEPGERRAENPFIRFSPNEGFGFTEECILDLAHGDLVIPQDIFLENLESQKIQIKGKISDQKLREIYDKIYHSRGYSLMLKLQIHDNLNKAGISNLPKPKRRKS</sequence>
<gene>
    <name evidence="1" type="ORF">HMPREF1705_03485</name>
</gene>
<organism evidence="1 2">
    <name type="scientific">Acetomicrobium hydrogeniformans ATCC BAA-1850</name>
    <dbReference type="NCBI Taxonomy" id="592015"/>
    <lineage>
        <taxon>Bacteria</taxon>
        <taxon>Thermotogati</taxon>
        <taxon>Synergistota</taxon>
        <taxon>Synergistia</taxon>
        <taxon>Synergistales</taxon>
        <taxon>Acetomicrobiaceae</taxon>
        <taxon>Acetomicrobium</taxon>
    </lineage>
</organism>
<dbReference type="RefSeq" id="WP_009200778.1">
    <property type="nucleotide sequence ID" value="NZ_ACJX03000001.1"/>
</dbReference>
<dbReference type="Proteomes" id="UP000005273">
    <property type="component" value="Unassembled WGS sequence"/>
</dbReference>
<dbReference type="AlphaFoldDB" id="A0A0T5X7P4"/>
<dbReference type="STRING" id="592015.HMPREF1705_03485"/>
<proteinExistence type="predicted"/>
<keyword evidence="2" id="KW-1185">Reference proteome</keyword>
<dbReference type="OrthoDB" id="10014532at2"/>
<evidence type="ECO:0000313" key="1">
    <source>
        <dbReference type="EMBL" id="KRT34347.1"/>
    </source>
</evidence>
<accession>A0A0T5X7P4</accession>
<name>A0A0T5X7P4_9BACT</name>
<evidence type="ECO:0000313" key="2">
    <source>
        <dbReference type="Proteomes" id="UP000005273"/>
    </source>
</evidence>
<reference evidence="2" key="1">
    <citation type="submission" date="2012-09" db="EMBL/GenBank/DDBJ databases">
        <authorList>
            <person name="Weinstock G."/>
            <person name="Sodergren E."/>
            <person name="Clifton S."/>
            <person name="Fulton L."/>
            <person name="Fulton B."/>
            <person name="Courtney L."/>
            <person name="Fronick C."/>
            <person name="Harrison M."/>
            <person name="Strong C."/>
            <person name="Farmer C."/>
            <person name="Delehaunty K."/>
            <person name="Markovic C."/>
            <person name="Hall O."/>
            <person name="Minx P."/>
            <person name="Tomlinson C."/>
            <person name="Mitreva M."/>
            <person name="Nelson J."/>
            <person name="Hou S."/>
            <person name="Wollam A."/>
            <person name="Pepin K.H."/>
            <person name="Johnson M."/>
            <person name="Bhonagiri V."/>
            <person name="Nash W.E."/>
            <person name="Suruliraj S."/>
            <person name="Warren W."/>
            <person name="Chinwalla A."/>
            <person name="Mardis E.R."/>
            <person name="Wilson R.K."/>
        </authorList>
    </citation>
    <scope>NUCLEOTIDE SEQUENCE [LARGE SCALE GENOMIC DNA]</scope>
    <source>
        <strain evidence="2">OS1</strain>
    </source>
</reference>
<comment type="caution">
    <text evidence="1">The sequence shown here is derived from an EMBL/GenBank/DDBJ whole genome shotgun (WGS) entry which is preliminary data.</text>
</comment>